<keyword evidence="2" id="KW-1185">Reference proteome</keyword>
<evidence type="ECO:0000313" key="1">
    <source>
        <dbReference type="EMBL" id="MCB8877819.1"/>
    </source>
</evidence>
<proteinExistence type="predicted"/>
<dbReference type="RefSeq" id="WP_227323465.1">
    <property type="nucleotide sequence ID" value="NZ_JAESVB010000018.1"/>
</dbReference>
<protein>
    <submittedName>
        <fullName evidence="1">Uncharacterized protein</fullName>
    </submittedName>
</protein>
<name>A0A963YVF3_9PROT</name>
<comment type="caution">
    <text evidence="1">The sequence shown here is derived from an EMBL/GenBank/DDBJ whole genome shotgun (WGS) entry which is preliminary data.</text>
</comment>
<accession>A0A963YVF3</accession>
<organism evidence="1 2">
    <name type="scientific">Acidisoma silvae</name>
    <dbReference type="NCBI Taxonomy" id="2802396"/>
    <lineage>
        <taxon>Bacteria</taxon>
        <taxon>Pseudomonadati</taxon>
        <taxon>Pseudomonadota</taxon>
        <taxon>Alphaproteobacteria</taxon>
        <taxon>Acetobacterales</taxon>
        <taxon>Acidocellaceae</taxon>
        <taxon>Acidisoma</taxon>
    </lineage>
</organism>
<dbReference type="Proteomes" id="UP000708298">
    <property type="component" value="Unassembled WGS sequence"/>
</dbReference>
<sequence>MALKIEPIRQQRLPNGSIYATSASTKDWMSMKPDLETELHATVASLRIKASCH</sequence>
<reference evidence="1" key="2">
    <citation type="submission" date="2021-01" db="EMBL/GenBank/DDBJ databases">
        <authorList>
            <person name="Mieszkin S."/>
            <person name="Pouder E."/>
            <person name="Alain K."/>
        </authorList>
    </citation>
    <scope>NUCLEOTIDE SEQUENCE</scope>
    <source>
        <strain evidence="1">HW T2.11</strain>
    </source>
</reference>
<gene>
    <name evidence="1" type="ORF">ASILVAE211_21680</name>
</gene>
<evidence type="ECO:0000313" key="2">
    <source>
        <dbReference type="Proteomes" id="UP000708298"/>
    </source>
</evidence>
<dbReference type="EMBL" id="JAESVB010000018">
    <property type="protein sequence ID" value="MCB8877819.1"/>
    <property type="molecule type" value="Genomic_DNA"/>
</dbReference>
<reference evidence="1" key="1">
    <citation type="journal article" date="2021" name="Microorganisms">
        <title>Acidisoma silvae sp. nov. and Acidisomacellulosilytica sp. nov., Two Acidophilic Bacteria Isolated from Decaying Wood, Hydrolyzing Cellulose and Producing Poly-3-hydroxybutyrate.</title>
        <authorList>
            <person name="Mieszkin S."/>
            <person name="Pouder E."/>
            <person name="Uroz S."/>
            <person name="Simon-Colin C."/>
            <person name="Alain K."/>
        </authorList>
    </citation>
    <scope>NUCLEOTIDE SEQUENCE</scope>
    <source>
        <strain evidence="1">HW T2.11</strain>
    </source>
</reference>
<dbReference type="AlphaFoldDB" id="A0A963YVF3"/>